<proteinExistence type="predicted"/>
<dbReference type="EMBL" id="GEDG01031581">
    <property type="protein sequence ID" value="JAP11296.1"/>
    <property type="molecule type" value="Transcribed_RNA"/>
</dbReference>
<feature type="compositionally biased region" description="Basic residues" evidence="1">
    <location>
        <begin position="80"/>
        <end position="95"/>
    </location>
</feature>
<name>A0A0V0GV37_SOLCH</name>
<organism evidence="2">
    <name type="scientific">Solanum chacoense</name>
    <name type="common">Chaco potato</name>
    <dbReference type="NCBI Taxonomy" id="4108"/>
    <lineage>
        <taxon>Eukaryota</taxon>
        <taxon>Viridiplantae</taxon>
        <taxon>Streptophyta</taxon>
        <taxon>Embryophyta</taxon>
        <taxon>Tracheophyta</taxon>
        <taxon>Spermatophyta</taxon>
        <taxon>Magnoliopsida</taxon>
        <taxon>eudicotyledons</taxon>
        <taxon>Gunneridae</taxon>
        <taxon>Pentapetalae</taxon>
        <taxon>asterids</taxon>
        <taxon>lamiids</taxon>
        <taxon>Solanales</taxon>
        <taxon>Solanaceae</taxon>
        <taxon>Solanoideae</taxon>
        <taxon>Solaneae</taxon>
        <taxon>Solanum</taxon>
    </lineage>
</organism>
<evidence type="ECO:0000313" key="2">
    <source>
        <dbReference type="EMBL" id="JAP11296.1"/>
    </source>
</evidence>
<evidence type="ECO:0000256" key="1">
    <source>
        <dbReference type="SAM" id="MobiDB-lite"/>
    </source>
</evidence>
<reference evidence="2" key="1">
    <citation type="submission" date="2015-12" db="EMBL/GenBank/DDBJ databases">
        <title>Gene expression during late stages of embryo sac development: a critical building block for successful pollen-pistil interactions.</title>
        <authorList>
            <person name="Liu Y."/>
            <person name="Joly V."/>
            <person name="Sabar M."/>
            <person name="Matton D.P."/>
        </authorList>
    </citation>
    <scope>NUCLEOTIDE SEQUENCE</scope>
</reference>
<sequence length="95" mass="11090">MEHFPMMKYCADSSLSMPHPCRILQKYTSFGESYTHPLTYVKSMSNIGIYNTFSTASLLEIRQDLLISYNQHSNRNTPHNTRRERKGKKISKIAF</sequence>
<dbReference type="AlphaFoldDB" id="A0A0V0GV37"/>
<protein>
    <submittedName>
        <fullName evidence="2">Putative ovule protein</fullName>
    </submittedName>
</protein>
<feature type="region of interest" description="Disordered" evidence="1">
    <location>
        <begin position="71"/>
        <end position="95"/>
    </location>
</feature>
<accession>A0A0V0GV37</accession>